<name>A0A1Q8Q892_9BACI</name>
<protein>
    <recommendedName>
        <fullName evidence="3">Hydrolase</fullName>
    </recommendedName>
</protein>
<dbReference type="STRING" id="1714264.BTO30_06005"/>
<gene>
    <name evidence="1" type="ORF">BTO30_06005</name>
</gene>
<evidence type="ECO:0000313" key="1">
    <source>
        <dbReference type="EMBL" id="OLN23511.1"/>
    </source>
</evidence>
<organism evidence="1 2">
    <name type="scientific">Domibacillus antri</name>
    <dbReference type="NCBI Taxonomy" id="1714264"/>
    <lineage>
        <taxon>Bacteria</taxon>
        <taxon>Bacillati</taxon>
        <taxon>Bacillota</taxon>
        <taxon>Bacilli</taxon>
        <taxon>Bacillales</taxon>
        <taxon>Bacillaceae</taxon>
        <taxon>Domibacillus</taxon>
    </lineage>
</organism>
<keyword evidence="2" id="KW-1185">Reference proteome</keyword>
<dbReference type="Proteomes" id="UP000185568">
    <property type="component" value="Unassembled WGS sequence"/>
</dbReference>
<accession>A0A1Q8Q892</accession>
<dbReference type="OrthoDB" id="2364593at2"/>
<dbReference type="RefSeq" id="WP_075397802.1">
    <property type="nucleotide sequence ID" value="NZ_MSDU01000008.1"/>
</dbReference>
<proteinExistence type="predicted"/>
<reference evidence="1 2" key="1">
    <citation type="submission" date="2016-12" db="EMBL/GenBank/DDBJ databases">
        <title>Domibacillus antri genome sequencing.</title>
        <authorList>
            <person name="Verma A."/>
            <person name="Krishnamurthi S."/>
        </authorList>
    </citation>
    <scope>NUCLEOTIDE SEQUENCE [LARGE SCALE GENOMIC DNA]</scope>
    <source>
        <strain evidence="1 2">XD80</strain>
    </source>
</reference>
<evidence type="ECO:0000313" key="2">
    <source>
        <dbReference type="Proteomes" id="UP000185568"/>
    </source>
</evidence>
<dbReference type="EMBL" id="MSDU01000008">
    <property type="protein sequence ID" value="OLN23511.1"/>
    <property type="molecule type" value="Genomic_DNA"/>
</dbReference>
<dbReference type="InterPro" id="IPR011990">
    <property type="entry name" value="TPR-like_helical_dom_sf"/>
</dbReference>
<dbReference type="SUPFAM" id="SSF48452">
    <property type="entry name" value="TPR-like"/>
    <property type="match status" value="1"/>
</dbReference>
<dbReference type="AlphaFoldDB" id="A0A1Q8Q892"/>
<comment type="caution">
    <text evidence="1">The sequence shown here is derived from an EMBL/GenBank/DDBJ whole genome shotgun (WGS) entry which is preliminary data.</text>
</comment>
<dbReference type="Gene3D" id="1.25.40.10">
    <property type="entry name" value="Tetratricopeptide repeat domain"/>
    <property type="match status" value="1"/>
</dbReference>
<evidence type="ECO:0008006" key="3">
    <source>
        <dbReference type="Google" id="ProtNLM"/>
    </source>
</evidence>
<sequence>MMKKKKRIKQGNVIQFPGTVDHLDKKGQRALEEKRFDDAILHYTEALRFETDRTEELKMALLIAYHESGSYDEGIELSRDMLHAGEGHYFDVLDMHVLMLIQKKRYKEVADTLSALLEEGLPPDRYEHFAHLKALADRMSAKQQEPAAALFSKDDTMQNKMMKLAELAAHDAAPYETELIHLLDDGSEHPFIQSMALGLLREIGTVQKVTVRKFHFEKEVIPVMMDEAFSRPFFKEAADHLEKTVGQENPALFAQVLDLVKQQLFLLHPFDPEQEPAVWAEAAVFRIETLYRSVNALSDMNPEVEKALLFMKELDEISAF</sequence>